<evidence type="ECO:0000313" key="9">
    <source>
        <dbReference type="EMBL" id="NDO71963.1"/>
    </source>
</evidence>
<dbReference type="PANTHER" id="PTHR47053:SF1">
    <property type="entry name" value="MUREIN DD-ENDOPEPTIDASE MEPH-RELATED"/>
    <property type="match status" value="1"/>
</dbReference>
<dbReference type="InterPro" id="IPR038765">
    <property type="entry name" value="Papain-like_cys_pep_sf"/>
</dbReference>
<dbReference type="Proteomes" id="UP000474104">
    <property type="component" value="Unassembled WGS sequence"/>
</dbReference>
<evidence type="ECO:0000259" key="8">
    <source>
        <dbReference type="PROSITE" id="PS51935"/>
    </source>
</evidence>
<keyword evidence="6" id="KW-0732">Signal</keyword>
<dbReference type="InterPro" id="IPR003646">
    <property type="entry name" value="SH3-like_bac-type"/>
</dbReference>
<feature type="region of interest" description="Disordered" evidence="5">
    <location>
        <begin position="324"/>
        <end position="463"/>
    </location>
</feature>
<protein>
    <submittedName>
        <fullName evidence="9">SH3 domain-containing protein</fullName>
    </submittedName>
</protein>
<dbReference type="AlphaFoldDB" id="A0A9X5H923"/>
<evidence type="ECO:0000256" key="6">
    <source>
        <dbReference type="SAM" id="SignalP"/>
    </source>
</evidence>
<reference evidence="9 10" key="1">
    <citation type="submission" date="2019-07" db="EMBL/GenBank/DDBJ databases">
        <title>Draft genome sequences of 15 bacterial species constituting the stable defined intestinal microbiota of the GM15 gnotobiotic mouse model.</title>
        <authorList>
            <person name="Elie C."/>
            <person name="Mathieu A."/>
            <person name="Saliou A."/>
            <person name="Darnaud M."/>
            <person name="Leulier F."/>
            <person name="Tamellini A."/>
        </authorList>
    </citation>
    <scope>NUCLEOTIDE SEQUENCE [LARGE SCALE GENOMIC DNA]</scope>
    <source>
        <strain evidence="10">ASF 502</strain>
    </source>
</reference>
<dbReference type="PANTHER" id="PTHR47053">
    <property type="entry name" value="MUREIN DD-ENDOPEPTIDASE MEPH-RELATED"/>
    <property type="match status" value="1"/>
</dbReference>
<organism evidence="9 10">
    <name type="scientific">Schaedlerella arabinosiphila</name>
    <dbReference type="NCBI Taxonomy" id="2044587"/>
    <lineage>
        <taxon>Bacteria</taxon>
        <taxon>Bacillati</taxon>
        <taxon>Bacillota</taxon>
        <taxon>Clostridia</taxon>
        <taxon>Lachnospirales</taxon>
        <taxon>Lachnospiraceae</taxon>
        <taxon>Schaedlerella</taxon>
    </lineage>
</organism>
<dbReference type="PROSITE" id="PS51935">
    <property type="entry name" value="NLPC_P60"/>
    <property type="match status" value="1"/>
</dbReference>
<dbReference type="InterPro" id="IPR051202">
    <property type="entry name" value="Peptidase_C40"/>
</dbReference>
<evidence type="ECO:0000256" key="2">
    <source>
        <dbReference type="ARBA" id="ARBA00022670"/>
    </source>
</evidence>
<comment type="caution">
    <text evidence="9">The sequence shown here is derived from an EMBL/GenBank/DDBJ whole genome shotgun (WGS) entry which is preliminary data.</text>
</comment>
<feature type="domain" description="NlpC/P60" evidence="8">
    <location>
        <begin position="474"/>
        <end position="587"/>
    </location>
</feature>
<comment type="similarity">
    <text evidence="1">Belongs to the peptidase C40 family.</text>
</comment>
<feature type="compositionally biased region" description="Polar residues" evidence="5">
    <location>
        <begin position="230"/>
        <end position="243"/>
    </location>
</feature>
<dbReference type="Pfam" id="PF00877">
    <property type="entry name" value="NLPC_P60"/>
    <property type="match status" value="1"/>
</dbReference>
<evidence type="ECO:0000256" key="3">
    <source>
        <dbReference type="ARBA" id="ARBA00022801"/>
    </source>
</evidence>
<keyword evidence="4" id="KW-0788">Thiol protease</keyword>
<evidence type="ECO:0000256" key="4">
    <source>
        <dbReference type="ARBA" id="ARBA00022807"/>
    </source>
</evidence>
<dbReference type="SMART" id="SM00287">
    <property type="entry name" value="SH3b"/>
    <property type="match status" value="2"/>
</dbReference>
<evidence type="ECO:0000256" key="5">
    <source>
        <dbReference type="SAM" id="MobiDB-lite"/>
    </source>
</evidence>
<evidence type="ECO:0000259" key="7">
    <source>
        <dbReference type="PROSITE" id="PS51781"/>
    </source>
</evidence>
<dbReference type="Gene3D" id="2.30.30.40">
    <property type="entry name" value="SH3 Domains"/>
    <property type="match status" value="2"/>
</dbReference>
<evidence type="ECO:0000313" key="10">
    <source>
        <dbReference type="Proteomes" id="UP000474104"/>
    </source>
</evidence>
<dbReference type="PROSITE" id="PS51781">
    <property type="entry name" value="SH3B"/>
    <property type="match status" value="1"/>
</dbReference>
<feature type="compositionally biased region" description="Polar residues" evidence="5">
    <location>
        <begin position="324"/>
        <end position="403"/>
    </location>
</feature>
<proteinExistence type="inferred from homology"/>
<dbReference type="Gene3D" id="3.90.1720.10">
    <property type="entry name" value="endopeptidase domain like (from Nostoc punctiforme)"/>
    <property type="match status" value="1"/>
</dbReference>
<feature type="region of interest" description="Disordered" evidence="5">
    <location>
        <begin position="220"/>
        <end position="289"/>
    </location>
</feature>
<evidence type="ECO:0000256" key="1">
    <source>
        <dbReference type="ARBA" id="ARBA00007074"/>
    </source>
</evidence>
<keyword evidence="2" id="KW-0645">Protease</keyword>
<dbReference type="GO" id="GO:0008234">
    <property type="term" value="F:cysteine-type peptidase activity"/>
    <property type="evidence" value="ECO:0007669"/>
    <property type="project" value="UniProtKB-KW"/>
</dbReference>
<dbReference type="InterPro" id="IPR000064">
    <property type="entry name" value="NLP_P60_dom"/>
</dbReference>
<feature type="signal peptide" evidence="6">
    <location>
        <begin position="1"/>
        <end position="30"/>
    </location>
</feature>
<dbReference type="SUPFAM" id="SSF54001">
    <property type="entry name" value="Cysteine proteinases"/>
    <property type="match status" value="1"/>
</dbReference>
<name>A0A9X5H923_9FIRM</name>
<dbReference type="EMBL" id="VIRB01000149">
    <property type="protein sequence ID" value="NDO71963.1"/>
    <property type="molecule type" value="Genomic_DNA"/>
</dbReference>
<dbReference type="Pfam" id="PF08239">
    <property type="entry name" value="SH3_3"/>
    <property type="match status" value="2"/>
</dbReference>
<feature type="compositionally biased region" description="Polar residues" evidence="5">
    <location>
        <begin position="254"/>
        <end position="289"/>
    </location>
</feature>
<feature type="domain" description="SH3b" evidence="7">
    <location>
        <begin position="147"/>
        <end position="212"/>
    </location>
</feature>
<accession>A0A9X5H923</accession>
<dbReference type="GO" id="GO:0006508">
    <property type="term" value="P:proteolysis"/>
    <property type="evidence" value="ECO:0007669"/>
    <property type="project" value="UniProtKB-KW"/>
</dbReference>
<sequence length="587" mass="60952">MKVTHVRRKVMLSALAGAIMIPGSAIRAKAADGKTDSTSLVPVAGIESVLTECLETNVKDNIDLYLIPTNEGEYLNRAFSNVKDYSYIRNAPNEESEWTGKLYDDSTVTVLEYRGDWTKIRSGSVEGYVPADALYTGDEAKKRAKDYETNVVTVLADVLNVRSGQGTENEILTQVMFRQQYEAAGEPVNGWYPVKVDGFDGWVCGEYVEAETTFSYAESKQEEQHRLAQGDTQTRGTIRTAGTSDGERTRKNKTAGTRNKTDGIQSGATQTGTAVGSQANGSRTDTAAGSQADINQANGAQTGASSEAQANGTQAAAEIQTNGTQTGAASGNQSNGAQANGTQINGAQTGTTSGSQSNGAQANGTQTVAASGNQSNEAQANGTQTGAASGSQSNEAQANGTQTGAASGSQSNGAQANGAQAGSISVDSMGRPQFDGAQTAEQGAAGTGNPAGDNTQQADGTAEVQETAVVDSQEYAGQAVIDFACQFIGNPYVWGGTSLTNGADCSGFVQSVYANFGIALPRTTYEMVNAGYEVSYDQALPGDLILYDGHVGLYMGDGTIVNAMNEAQGIGICTATYAPIITVRRVL</sequence>
<feature type="compositionally biased region" description="Low complexity" evidence="5">
    <location>
        <begin position="436"/>
        <end position="448"/>
    </location>
</feature>
<keyword evidence="3" id="KW-0378">Hydrolase</keyword>
<feature type="chain" id="PRO_5040820168" evidence="6">
    <location>
        <begin position="31"/>
        <end position="587"/>
    </location>
</feature>
<gene>
    <name evidence="9" type="ORF">FMM80_26280</name>
</gene>
<feature type="compositionally biased region" description="Low complexity" evidence="5">
    <location>
        <begin position="404"/>
        <end position="423"/>
    </location>
</feature>